<sequence>MKKSAEIVGLSVVSITEGKECGRVKDILIDHTHGTVAALVIDDGKWYFGAKLLPFEVINGIGEYAVTIDNSSDLLPVTEQEELEKLLLADIKVIDTKVLTKGGQILGKITEVFVDPTGKISICEMVKDDGEIVHIPAERVLTFGKDVLIIVEENDIAGVTDQSIIESKPTHISEPITEIRVQQSVMETTAAVPTVTPSAGEEQSEEHSADDSAKRFDDKHRKFLLGKKASRPVEADNGTLIIDRGEDVTEEVLQKAKVAGKLVELSMSIQYEHDFLY</sequence>
<dbReference type="EMBL" id="AP018449">
    <property type="protein sequence ID" value="BBB93086.1"/>
    <property type="molecule type" value="Genomic_DNA"/>
</dbReference>
<reference evidence="3 4" key="1">
    <citation type="journal article" date="2018" name="Int. J. Syst. Evol. Microbiol.">
        <title>Methylomusa anaerophila gen. nov., sp. nov., an anaerobic methanol-utilizing bacterium isolated from a microbial fuel cell.</title>
        <authorList>
            <person name="Amano N."/>
            <person name="Yamamuro A."/>
            <person name="Miyahara M."/>
            <person name="Kouzuma A."/>
            <person name="Abe T."/>
            <person name="Watanabe K."/>
        </authorList>
    </citation>
    <scope>NUCLEOTIDE SEQUENCE [LARGE SCALE GENOMIC DNA]</scope>
    <source>
        <strain evidence="3 4">MMFC1</strain>
    </source>
</reference>
<dbReference type="AlphaFoldDB" id="A0A348APT8"/>
<proteinExistence type="predicted"/>
<dbReference type="RefSeq" id="WP_126309962.1">
    <property type="nucleotide sequence ID" value="NZ_AP018449.1"/>
</dbReference>
<evidence type="ECO:0000256" key="1">
    <source>
        <dbReference type="SAM" id="MobiDB-lite"/>
    </source>
</evidence>
<dbReference type="Pfam" id="PF05239">
    <property type="entry name" value="PRC"/>
    <property type="match status" value="1"/>
</dbReference>
<dbReference type="InterPro" id="IPR027275">
    <property type="entry name" value="PRC-brl_dom"/>
</dbReference>
<gene>
    <name evidence="3" type="ORF">MAMMFC1_03795</name>
</gene>
<protein>
    <submittedName>
        <fullName evidence="3">PRC-barrel domain protein</fullName>
    </submittedName>
</protein>
<dbReference type="Gene3D" id="2.30.30.240">
    <property type="entry name" value="PRC-barrel domain"/>
    <property type="match status" value="1"/>
</dbReference>
<feature type="domain" description="PRC-barrel" evidence="2">
    <location>
        <begin position="4"/>
        <end position="73"/>
    </location>
</feature>
<dbReference type="KEGG" id="mana:MAMMFC1_03795"/>
<dbReference type="InterPro" id="IPR011033">
    <property type="entry name" value="PRC_barrel-like_sf"/>
</dbReference>
<dbReference type="SUPFAM" id="SSF50346">
    <property type="entry name" value="PRC-barrel domain"/>
    <property type="match status" value="2"/>
</dbReference>
<feature type="region of interest" description="Disordered" evidence="1">
    <location>
        <begin position="195"/>
        <end position="215"/>
    </location>
</feature>
<evidence type="ECO:0000313" key="4">
    <source>
        <dbReference type="Proteomes" id="UP000276437"/>
    </source>
</evidence>
<name>A0A348APT8_9FIRM</name>
<dbReference type="OrthoDB" id="53812at2"/>
<organism evidence="3 4">
    <name type="scientific">Methylomusa anaerophila</name>
    <dbReference type="NCBI Taxonomy" id="1930071"/>
    <lineage>
        <taxon>Bacteria</taxon>
        <taxon>Bacillati</taxon>
        <taxon>Bacillota</taxon>
        <taxon>Negativicutes</taxon>
        <taxon>Selenomonadales</taxon>
        <taxon>Sporomusaceae</taxon>
        <taxon>Methylomusa</taxon>
    </lineage>
</organism>
<evidence type="ECO:0000259" key="2">
    <source>
        <dbReference type="Pfam" id="PF05239"/>
    </source>
</evidence>
<keyword evidence="4" id="KW-1185">Reference proteome</keyword>
<dbReference type="Proteomes" id="UP000276437">
    <property type="component" value="Chromosome"/>
</dbReference>
<feature type="compositionally biased region" description="Basic and acidic residues" evidence="1">
    <location>
        <begin position="205"/>
        <end position="215"/>
    </location>
</feature>
<evidence type="ECO:0000313" key="3">
    <source>
        <dbReference type="EMBL" id="BBB93086.1"/>
    </source>
</evidence>
<accession>A0A348APT8</accession>